<proteinExistence type="predicted"/>
<sequence>MISISEFFAVIFYVLGAILLITLIMLVLRLMNTLDKVDHVIDDVSDKSRKLDGVFSLVDKTADAINTVSDTVTQFIVSGIHNLLNRKKKKEGMNDE</sequence>
<evidence type="ECO:0000256" key="1">
    <source>
        <dbReference type="SAM" id="Phobius"/>
    </source>
</evidence>
<evidence type="ECO:0000313" key="3">
    <source>
        <dbReference type="Proteomes" id="UP000824087"/>
    </source>
</evidence>
<keyword evidence="1" id="KW-0812">Transmembrane</keyword>
<evidence type="ECO:0008006" key="4">
    <source>
        <dbReference type="Google" id="ProtNLM"/>
    </source>
</evidence>
<reference evidence="2" key="1">
    <citation type="submission" date="2020-10" db="EMBL/GenBank/DDBJ databases">
        <authorList>
            <person name="Gilroy R."/>
        </authorList>
    </citation>
    <scope>NUCLEOTIDE SEQUENCE</scope>
    <source>
        <strain evidence="2">CHK197-8231</strain>
    </source>
</reference>
<gene>
    <name evidence="2" type="ORF">IAD49_00235</name>
</gene>
<dbReference type="EMBL" id="DVML01000003">
    <property type="protein sequence ID" value="HIU21999.1"/>
    <property type="molecule type" value="Genomic_DNA"/>
</dbReference>
<keyword evidence="1" id="KW-1133">Transmembrane helix</keyword>
<organism evidence="2 3">
    <name type="scientific">Candidatus Fimihabitans intestinipullorum</name>
    <dbReference type="NCBI Taxonomy" id="2840820"/>
    <lineage>
        <taxon>Bacteria</taxon>
        <taxon>Bacillati</taxon>
        <taxon>Mycoplasmatota</taxon>
        <taxon>Mycoplasmatota incertae sedis</taxon>
        <taxon>Candidatus Fimihabitans</taxon>
    </lineage>
</organism>
<accession>A0A9D1L201</accession>
<evidence type="ECO:0000313" key="2">
    <source>
        <dbReference type="EMBL" id="HIU21999.1"/>
    </source>
</evidence>
<keyword evidence="1" id="KW-0472">Membrane</keyword>
<protein>
    <recommendedName>
        <fullName evidence="4">DUF948 domain-containing protein</fullName>
    </recommendedName>
</protein>
<dbReference type="AlphaFoldDB" id="A0A9D1L201"/>
<feature type="transmembrane region" description="Helical" evidence="1">
    <location>
        <begin position="6"/>
        <end position="28"/>
    </location>
</feature>
<dbReference type="Proteomes" id="UP000824087">
    <property type="component" value="Unassembled WGS sequence"/>
</dbReference>
<name>A0A9D1L201_9BACT</name>
<comment type="caution">
    <text evidence="2">The sequence shown here is derived from an EMBL/GenBank/DDBJ whole genome shotgun (WGS) entry which is preliminary data.</text>
</comment>
<reference evidence="2" key="2">
    <citation type="journal article" date="2021" name="PeerJ">
        <title>Extensive microbial diversity within the chicken gut microbiome revealed by metagenomics and culture.</title>
        <authorList>
            <person name="Gilroy R."/>
            <person name="Ravi A."/>
            <person name="Getino M."/>
            <person name="Pursley I."/>
            <person name="Horton D.L."/>
            <person name="Alikhan N.F."/>
            <person name="Baker D."/>
            <person name="Gharbi K."/>
            <person name="Hall N."/>
            <person name="Watson M."/>
            <person name="Adriaenssens E.M."/>
            <person name="Foster-Nyarko E."/>
            <person name="Jarju S."/>
            <person name="Secka A."/>
            <person name="Antonio M."/>
            <person name="Oren A."/>
            <person name="Chaudhuri R.R."/>
            <person name="La Ragione R."/>
            <person name="Hildebrand F."/>
            <person name="Pallen M.J."/>
        </authorList>
    </citation>
    <scope>NUCLEOTIDE SEQUENCE</scope>
    <source>
        <strain evidence="2">CHK197-8231</strain>
    </source>
</reference>